<evidence type="ECO:0000259" key="5">
    <source>
        <dbReference type="Pfam" id="PF00496"/>
    </source>
</evidence>
<dbReference type="RefSeq" id="WP_148689454.1">
    <property type="nucleotide sequence ID" value="NZ_LT671858.1"/>
</dbReference>
<dbReference type="GeneID" id="41587469"/>
<evidence type="ECO:0000256" key="3">
    <source>
        <dbReference type="ARBA" id="ARBA00022729"/>
    </source>
</evidence>
<keyword evidence="4" id="KW-0812">Transmembrane</keyword>
<feature type="transmembrane region" description="Helical" evidence="4">
    <location>
        <begin position="595"/>
        <end position="616"/>
    </location>
</feature>
<dbReference type="Gene3D" id="3.10.105.10">
    <property type="entry name" value="Dipeptide-binding Protein, Domain 3"/>
    <property type="match status" value="1"/>
</dbReference>
<dbReference type="AlphaFoldDB" id="A0A1N5SBX5"/>
<dbReference type="EMBL" id="LT671858">
    <property type="protein sequence ID" value="SIM33457.1"/>
    <property type="molecule type" value="Genomic_DNA"/>
</dbReference>
<reference evidence="6 7" key="1">
    <citation type="submission" date="2016-04" db="EMBL/GenBank/DDBJ databases">
        <authorList>
            <person name="Evans L.H."/>
            <person name="Alamgir A."/>
            <person name="Owens N."/>
            <person name="Weber N.D."/>
            <person name="Virtaneva K."/>
            <person name="Barbian K."/>
            <person name="Babar A."/>
            <person name="Rosenke K."/>
        </authorList>
    </citation>
    <scope>NUCLEOTIDE SEQUENCE [LARGE SCALE GENOMIC DNA]</scope>
    <source>
        <strain evidence="7">S5(T) (JCM 30642 \VKM B-2941)</strain>
    </source>
</reference>
<name>A0A1N5SBX5_9ARCH</name>
<dbReference type="PANTHER" id="PTHR30290">
    <property type="entry name" value="PERIPLASMIC BINDING COMPONENT OF ABC TRANSPORTER"/>
    <property type="match status" value="1"/>
</dbReference>
<evidence type="ECO:0000256" key="2">
    <source>
        <dbReference type="ARBA" id="ARBA00022448"/>
    </source>
</evidence>
<organism evidence="6 7">
    <name type="scientific">Cuniculiplasma divulgatum</name>
    <dbReference type="NCBI Taxonomy" id="1673428"/>
    <lineage>
        <taxon>Archaea</taxon>
        <taxon>Methanobacteriati</taxon>
        <taxon>Thermoplasmatota</taxon>
        <taxon>Thermoplasmata</taxon>
        <taxon>Thermoplasmatales</taxon>
        <taxon>Cuniculiplasmataceae</taxon>
        <taxon>Cuniculiplasma</taxon>
    </lineage>
</organism>
<dbReference type="InterPro" id="IPR039424">
    <property type="entry name" value="SBP_5"/>
</dbReference>
<keyword evidence="3" id="KW-0732">Signal</keyword>
<accession>A0A1N5SBX5</accession>
<comment type="similarity">
    <text evidence="1">Belongs to the bacterial solute-binding protein 5 family.</text>
</comment>
<dbReference type="InterPro" id="IPR000914">
    <property type="entry name" value="SBP_5_dom"/>
</dbReference>
<feature type="domain" description="Solute-binding protein family 5" evidence="5">
    <location>
        <begin position="100"/>
        <end position="472"/>
    </location>
</feature>
<protein>
    <submittedName>
        <fullName evidence="6">PepT family ABC transporter substrate-binding component</fullName>
    </submittedName>
</protein>
<dbReference type="Pfam" id="PF00496">
    <property type="entry name" value="SBP_bac_5"/>
    <property type="match status" value="1"/>
</dbReference>
<dbReference type="Proteomes" id="UP000195607">
    <property type="component" value="Chromosome I"/>
</dbReference>
<dbReference type="GO" id="GO:0015833">
    <property type="term" value="P:peptide transport"/>
    <property type="evidence" value="ECO:0007669"/>
    <property type="project" value="TreeGrafter"/>
</dbReference>
<dbReference type="SUPFAM" id="SSF53850">
    <property type="entry name" value="Periplasmic binding protein-like II"/>
    <property type="match status" value="1"/>
</dbReference>
<gene>
    <name evidence="6" type="ORF">CSP5_0160</name>
</gene>
<evidence type="ECO:0000256" key="1">
    <source>
        <dbReference type="ARBA" id="ARBA00005695"/>
    </source>
</evidence>
<proteinExistence type="inferred from homology"/>
<dbReference type="CDD" id="cd08509">
    <property type="entry name" value="PBP2_TmCBP_oligosaccharides_like"/>
    <property type="match status" value="1"/>
</dbReference>
<dbReference type="PANTHER" id="PTHR30290:SF9">
    <property type="entry name" value="OLIGOPEPTIDE-BINDING PROTEIN APPA"/>
    <property type="match status" value="1"/>
</dbReference>
<evidence type="ECO:0000313" key="6">
    <source>
        <dbReference type="EMBL" id="SIM33457.1"/>
    </source>
</evidence>
<keyword evidence="4" id="KW-0472">Membrane</keyword>
<dbReference type="GO" id="GO:1904680">
    <property type="term" value="F:peptide transmembrane transporter activity"/>
    <property type="evidence" value="ECO:0007669"/>
    <property type="project" value="TreeGrafter"/>
</dbReference>
<dbReference type="Gene3D" id="3.90.76.10">
    <property type="entry name" value="Dipeptide-binding Protein, Domain 1"/>
    <property type="match status" value="1"/>
</dbReference>
<sequence>MKATKLLIVFVTLLMVGTAFYGIIASDTPLGHSSQSGNVTSDVANSTAIKSGGTAIVLPSPYESFTDSFNPFSSSIYPNGVQSLIYEPMFQIDPLNGTTIPWLATSYAWSNGDLTLTVHLRQNVTFSNGMKFNASDVVFTFNLMKKYPALDSYSVWDYITSVSEVNQYEVQFTYKTPNVPSFYYLNLVLIVPKQIWQNVSNPVTYTNPKPVGTGPFVLTSVSSSEIELSANAHYWQPNEPHLSHIVYYAYTSNNAADLALEDGQVSWGGLFIPGLQKLYVSKDPANYGYYFGYETPVAEQMNNMRFPLNQTFFREAMGFAINRTKLYMQGEYGYETPALGLSLMESQSSVLNSTNLKLANYLSQYNVSLAKKILSEHGYTWNSKGQLVEPNGTLVPTMTIMTPAGWTDWDADISIISQEEAAIGITLTVVTPVYSTLYNDMQTGNYWIIQYSNTEWGPNPYYGFYGQYYDGGNVTPIGQTATTDWERFNSSTDGFSTYLQEYSKTTNVNDQNILINKMASIIMKNDPVVTTVNAAIWYEYNNKTIGGFPTANNNYWVGAPWQNPALEVVALHLFDRADQKPSVTVTPSKTPISNYIYGIIAAIVIIAAVAVSYAYINKNKKEKKFNK</sequence>
<keyword evidence="4" id="KW-1133">Transmembrane helix</keyword>
<dbReference type="Gene3D" id="3.40.190.10">
    <property type="entry name" value="Periplasmic binding protein-like II"/>
    <property type="match status" value="1"/>
</dbReference>
<evidence type="ECO:0000313" key="7">
    <source>
        <dbReference type="Proteomes" id="UP000195607"/>
    </source>
</evidence>
<keyword evidence="2" id="KW-0813">Transport</keyword>
<evidence type="ECO:0000256" key="4">
    <source>
        <dbReference type="SAM" id="Phobius"/>
    </source>
</evidence>